<accession>A0ABZ2W273</accession>
<dbReference type="PANTHER" id="PTHR36505:SF1">
    <property type="entry name" value="BLR1072 PROTEIN"/>
    <property type="match status" value="1"/>
</dbReference>
<keyword evidence="4" id="KW-1185">Reference proteome</keyword>
<protein>
    <submittedName>
        <fullName evidence="3">PRC-barrel domain-containing protein</fullName>
    </submittedName>
</protein>
<dbReference type="RefSeq" id="WP_341581829.1">
    <property type="nucleotide sequence ID" value="NZ_CP101118.1"/>
</dbReference>
<dbReference type="InterPro" id="IPR011033">
    <property type="entry name" value="PRC_barrel-like_sf"/>
</dbReference>
<dbReference type="Pfam" id="PF05239">
    <property type="entry name" value="PRC"/>
    <property type="match status" value="1"/>
</dbReference>
<gene>
    <name evidence="3" type="ORF">NLK58_01060</name>
</gene>
<proteinExistence type="predicted"/>
<reference evidence="3 4" key="1">
    <citation type="submission" date="2022-07" db="EMBL/GenBank/DDBJ databases">
        <title>A copper resistant bacterium isolated from sediment samples of deep sea hydrothermal areas.</title>
        <authorList>
            <person name="Zeng X."/>
        </authorList>
    </citation>
    <scope>NUCLEOTIDE SEQUENCE [LARGE SCALE GENOMIC DNA]</scope>
    <source>
        <strain evidence="4">CuT 6</strain>
    </source>
</reference>
<dbReference type="SUPFAM" id="SSF50346">
    <property type="entry name" value="PRC-barrel domain"/>
    <property type="match status" value="1"/>
</dbReference>
<sequence length="169" mass="17965">MKRLHTFAFYVLVTPTIALGSGVVLAAQPTTGSEVSQGQQGYKQDQDATKSTTANLQADKKMNDQAGMQSRSYMDAAPANGMHASKLIGAEVKTTGEENVGSVSDLIIDKNGQVVAIVVGVGGFLGMGEKNVAISWDKVMKSGTADKQELRIDESRDALLSAPEYKKQK</sequence>
<dbReference type="InterPro" id="IPR027275">
    <property type="entry name" value="PRC-brl_dom"/>
</dbReference>
<feature type="domain" description="PRC-barrel" evidence="2">
    <location>
        <begin position="81"/>
        <end position="157"/>
    </location>
</feature>
<dbReference type="Gene3D" id="2.30.30.240">
    <property type="entry name" value="PRC-barrel domain"/>
    <property type="match status" value="1"/>
</dbReference>
<evidence type="ECO:0000259" key="2">
    <source>
        <dbReference type="Pfam" id="PF05239"/>
    </source>
</evidence>
<dbReference type="PANTHER" id="PTHR36505">
    <property type="entry name" value="BLR1072 PROTEIN"/>
    <property type="match status" value="1"/>
</dbReference>
<evidence type="ECO:0000313" key="4">
    <source>
        <dbReference type="Proteomes" id="UP001475781"/>
    </source>
</evidence>
<evidence type="ECO:0000313" key="3">
    <source>
        <dbReference type="EMBL" id="WZF88840.1"/>
    </source>
</evidence>
<name>A0ABZ2W273_9GAMM</name>
<feature type="signal peptide" evidence="1">
    <location>
        <begin position="1"/>
        <end position="26"/>
    </location>
</feature>
<feature type="chain" id="PRO_5045585521" evidence="1">
    <location>
        <begin position="27"/>
        <end position="169"/>
    </location>
</feature>
<keyword evidence="1" id="KW-0732">Signal</keyword>
<dbReference type="EMBL" id="CP101118">
    <property type="protein sequence ID" value="WZF88840.1"/>
    <property type="molecule type" value="Genomic_DNA"/>
</dbReference>
<dbReference type="Proteomes" id="UP001475781">
    <property type="component" value="Chromosome"/>
</dbReference>
<organism evidence="3 4">
    <name type="scientific">Marinobacter metalliresistant</name>
    <dbReference type="NCBI Taxonomy" id="2961995"/>
    <lineage>
        <taxon>Bacteria</taxon>
        <taxon>Pseudomonadati</taxon>
        <taxon>Pseudomonadota</taxon>
        <taxon>Gammaproteobacteria</taxon>
        <taxon>Pseudomonadales</taxon>
        <taxon>Marinobacteraceae</taxon>
        <taxon>Marinobacter</taxon>
    </lineage>
</organism>
<evidence type="ECO:0000256" key="1">
    <source>
        <dbReference type="SAM" id="SignalP"/>
    </source>
</evidence>